<feature type="chain" id="PRO_5009316021" description="glucuronosyltransferase" evidence="7">
    <location>
        <begin position="18"/>
        <end position="602"/>
    </location>
</feature>
<dbReference type="Pfam" id="PF00201">
    <property type="entry name" value="UDPGT"/>
    <property type="match status" value="1"/>
</dbReference>
<evidence type="ECO:0000256" key="4">
    <source>
        <dbReference type="ARBA" id="ARBA00022679"/>
    </source>
</evidence>
<dbReference type="PANTHER" id="PTHR48043">
    <property type="entry name" value="EG:EG0003.4 PROTEIN-RELATED"/>
    <property type="match status" value="1"/>
</dbReference>
<accession>A0A1I8BP49</accession>
<keyword evidence="4" id="KW-0808">Transferase</keyword>
<keyword evidence="7" id="KW-0732">Signal</keyword>
<dbReference type="InterPro" id="IPR050271">
    <property type="entry name" value="UDP-glycosyltransferase"/>
</dbReference>
<feature type="signal peptide" evidence="7">
    <location>
        <begin position="1"/>
        <end position="17"/>
    </location>
</feature>
<evidence type="ECO:0000256" key="5">
    <source>
        <dbReference type="ARBA" id="ARBA00047475"/>
    </source>
</evidence>
<feature type="region of interest" description="Disordered" evidence="6">
    <location>
        <begin position="321"/>
        <end position="340"/>
    </location>
</feature>
<comment type="catalytic activity">
    <reaction evidence="5">
        <text>glucuronate acceptor + UDP-alpha-D-glucuronate = acceptor beta-D-glucuronoside + UDP + H(+)</text>
        <dbReference type="Rhea" id="RHEA:21032"/>
        <dbReference type="ChEBI" id="CHEBI:15378"/>
        <dbReference type="ChEBI" id="CHEBI:58052"/>
        <dbReference type="ChEBI" id="CHEBI:58223"/>
        <dbReference type="ChEBI" id="CHEBI:132367"/>
        <dbReference type="ChEBI" id="CHEBI:132368"/>
        <dbReference type="EC" id="2.4.1.17"/>
    </reaction>
</comment>
<dbReference type="WBParaSite" id="MhA1_Contig34.frz3.gene16">
    <property type="protein sequence ID" value="MhA1_Contig34.frz3.gene16"/>
    <property type="gene ID" value="MhA1_Contig34.frz3.gene16"/>
</dbReference>
<dbReference type="GO" id="GO:0015020">
    <property type="term" value="F:glucuronosyltransferase activity"/>
    <property type="evidence" value="ECO:0007669"/>
    <property type="project" value="UniProtKB-EC"/>
</dbReference>
<sequence>MVNIIWLAFFFFPMTLMEFGVDSMQTVRLGESSTGFMNKVKHLFSKKDKEPKKILLLADKFLTHYNFAYFVVVKYDNEPIKLKPVEGVHLIVVPYVEDTVYSQNGYFVKMPPEANWKPKREFKEEGFFKLIGFYMFSFHKAVTANPVVQIKGKRDQIFDWLKKKVKENFFDLGIAEFCVMTGAFPLFEQIGLKKYIATSAASPFPVYLHFLERFHAKPGQVLKEYGLQEEDRETNAQVYVESINKFLKFYKQREEVYLKSKSDGIPKIGDLLRKSRYYLINVHPIGQYSDTKMSERIVNIGGIENEMEDYMKKKKINIQKKQEDVPESSSSNQLGDFPSNAEEQNWLDTECLVIFSMGTAVKFVGFTEQHFNTLFKTFSNRNYNHCKFLVRVGSRAGESITEEIISSFNLIQKFGGYMNEAENILFYEGRIKQREILGNPNVRLFVAHGGQNSFNEILKAGVPIIVIPFFGDQAFNATIAEYLGIGVAIKLEEFFEKFQSSFDQIMNEGTPQHSNFYKRNAKLIKDAIQKAPKYGQIDTFIGIVKMAIKEDAEESHFSMMPGEITIENLELDALPMIVQKFSEKIEQEKKSPIRKFFGRIIG</sequence>
<dbReference type="PANTHER" id="PTHR48043:SF145">
    <property type="entry name" value="FI06409P-RELATED"/>
    <property type="match status" value="1"/>
</dbReference>
<comment type="similarity">
    <text evidence="1">Belongs to the UDP-glycosyltransferase family.</text>
</comment>
<proteinExistence type="inferred from homology"/>
<reference evidence="9" key="1">
    <citation type="submission" date="2016-11" db="UniProtKB">
        <authorList>
            <consortium name="WormBaseParasite"/>
        </authorList>
    </citation>
    <scope>IDENTIFICATION</scope>
</reference>
<name>A0A1I8BP49_MELHA</name>
<dbReference type="Gene3D" id="3.40.50.2000">
    <property type="entry name" value="Glycogen Phosphorylase B"/>
    <property type="match status" value="1"/>
</dbReference>
<evidence type="ECO:0000256" key="2">
    <source>
        <dbReference type="ARBA" id="ARBA00012544"/>
    </source>
</evidence>
<dbReference type="AlphaFoldDB" id="A0A1I8BP49"/>
<evidence type="ECO:0000256" key="7">
    <source>
        <dbReference type="SAM" id="SignalP"/>
    </source>
</evidence>
<organism evidence="8 9">
    <name type="scientific">Meloidogyne hapla</name>
    <name type="common">Root-knot nematode worm</name>
    <dbReference type="NCBI Taxonomy" id="6305"/>
    <lineage>
        <taxon>Eukaryota</taxon>
        <taxon>Metazoa</taxon>
        <taxon>Ecdysozoa</taxon>
        <taxon>Nematoda</taxon>
        <taxon>Chromadorea</taxon>
        <taxon>Rhabditida</taxon>
        <taxon>Tylenchina</taxon>
        <taxon>Tylenchomorpha</taxon>
        <taxon>Tylenchoidea</taxon>
        <taxon>Meloidogynidae</taxon>
        <taxon>Meloidogyninae</taxon>
        <taxon>Meloidogyne</taxon>
    </lineage>
</organism>
<protein>
    <recommendedName>
        <fullName evidence="2">glucuronosyltransferase</fullName>
        <ecNumber evidence="2">2.4.1.17</ecNumber>
    </recommendedName>
</protein>
<dbReference type="EC" id="2.4.1.17" evidence="2"/>
<evidence type="ECO:0000256" key="1">
    <source>
        <dbReference type="ARBA" id="ARBA00009995"/>
    </source>
</evidence>
<dbReference type="SUPFAM" id="SSF53756">
    <property type="entry name" value="UDP-Glycosyltransferase/glycogen phosphorylase"/>
    <property type="match status" value="1"/>
</dbReference>
<evidence type="ECO:0000313" key="9">
    <source>
        <dbReference type="WBParaSite" id="MhA1_Contig34.frz3.gene16"/>
    </source>
</evidence>
<evidence type="ECO:0000313" key="8">
    <source>
        <dbReference type="Proteomes" id="UP000095281"/>
    </source>
</evidence>
<dbReference type="InterPro" id="IPR002213">
    <property type="entry name" value="UDP_glucos_trans"/>
</dbReference>
<keyword evidence="8" id="KW-1185">Reference proteome</keyword>
<evidence type="ECO:0000256" key="6">
    <source>
        <dbReference type="SAM" id="MobiDB-lite"/>
    </source>
</evidence>
<evidence type="ECO:0000256" key="3">
    <source>
        <dbReference type="ARBA" id="ARBA00022676"/>
    </source>
</evidence>
<dbReference type="Proteomes" id="UP000095281">
    <property type="component" value="Unplaced"/>
</dbReference>
<keyword evidence="3" id="KW-0328">Glycosyltransferase</keyword>